<feature type="compositionally biased region" description="Polar residues" evidence="1">
    <location>
        <begin position="326"/>
        <end position="337"/>
    </location>
</feature>
<feature type="region of interest" description="Disordered" evidence="1">
    <location>
        <begin position="303"/>
        <end position="344"/>
    </location>
</feature>
<keyword evidence="3" id="KW-1185">Reference proteome</keyword>
<gene>
    <name evidence="2" type="ORF">Tco_1069515</name>
</gene>
<evidence type="ECO:0000256" key="1">
    <source>
        <dbReference type="SAM" id="MobiDB-lite"/>
    </source>
</evidence>
<comment type="caution">
    <text evidence="2">The sequence shown here is derived from an EMBL/GenBank/DDBJ whole genome shotgun (WGS) entry which is preliminary data.</text>
</comment>
<reference evidence="2" key="2">
    <citation type="submission" date="2022-01" db="EMBL/GenBank/DDBJ databases">
        <authorList>
            <person name="Yamashiro T."/>
            <person name="Shiraishi A."/>
            <person name="Satake H."/>
            <person name="Nakayama K."/>
        </authorList>
    </citation>
    <scope>NUCLEOTIDE SEQUENCE</scope>
</reference>
<evidence type="ECO:0000313" key="3">
    <source>
        <dbReference type="Proteomes" id="UP001151760"/>
    </source>
</evidence>
<feature type="compositionally biased region" description="Polar residues" evidence="1">
    <location>
        <begin position="303"/>
        <end position="313"/>
    </location>
</feature>
<name>A0ABQ5HIR9_9ASTR</name>
<accession>A0ABQ5HIR9</accession>
<proteinExistence type="predicted"/>
<protein>
    <submittedName>
        <fullName evidence="2">Uncharacterized protein</fullName>
    </submittedName>
</protein>
<evidence type="ECO:0000313" key="2">
    <source>
        <dbReference type="EMBL" id="GJT87798.1"/>
    </source>
</evidence>
<organism evidence="2 3">
    <name type="scientific">Tanacetum coccineum</name>
    <dbReference type="NCBI Taxonomy" id="301880"/>
    <lineage>
        <taxon>Eukaryota</taxon>
        <taxon>Viridiplantae</taxon>
        <taxon>Streptophyta</taxon>
        <taxon>Embryophyta</taxon>
        <taxon>Tracheophyta</taxon>
        <taxon>Spermatophyta</taxon>
        <taxon>Magnoliopsida</taxon>
        <taxon>eudicotyledons</taxon>
        <taxon>Gunneridae</taxon>
        <taxon>Pentapetalae</taxon>
        <taxon>asterids</taxon>
        <taxon>campanulids</taxon>
        <taxon>Asterales</taxon>
        <taxon>Asteraceae</taxon>
        <taxon>Asteroideae</taxon>
        <taxon>Anthemideae</taxon>
        <taxon>Anthemidinae</taxon>
        <taxon>Tanacetum</taxon>
    </lineage>
</organism>
<dbReference type="EMBL" id="BQNB010019669">
    <property type="protein sequence ID" value="GJT87798.1"/>
    <property type="molecule type" value="Genomic_DNA"/>
</dbReference>
<sequence length="344" mass="37730">MRGEHPAPPTLSHHLYTVLLAKDVYSESTPITMFAMRQIARLLAIPSPPPLPLSPWSSPTTLRFPSHHLPVIITRPVSPPPLPTSPTYLLGYRVTMIWQRAESPSTSHSLLLPPPIILSHTRASVAMMRVVALSTYILASRSETPLSGTPPLLPIPLPSLSPPLLLPSSLRYEVSKSSSVPIARPTRGLRADYGFFGTLNDEIRRDPEKDVSYGITDTWDELLVGMPGAPATDDIKSGQQLTDFVTMVRQDTDEIYRRLDNAQDDTSLMSGRFNMLFRDRGAHARTALLMEREARLSYGDCSLASSRSRSTGTACGDTETDEYTADTCNSTAGTSTARDTRGGR</sequence>
<reference evidence="2" key="1">
    <citation type="journal article" date="2022" name="Int. J. Mol. Sci.">
        <title>Draft Genome of Tanacetum Coccineum: Genomic Comparison of Closely Related Tanacetum-Family Plants.</title>
        <authorList>
            <person name="Yamashiro T."/>
            <person name="Shiraishi A."/>
            <person name="Nakayama K."/>
            <person name="Satake H."/>
        </authorList>
    </citation>
    <scope>NUCLEOTIDE SEQUENCE</scope>
</reference>
<dbReference type="Proteomes" id="UP001151760">
    <property type="component" value="Unassembled WGS sequence"/>
</dbReference>